<dbReference type="EC" id="3.5.2.3" evidence="6"/>
<dbReference type="Gene3D" id="2.30.40.10">
    <property type="entry name" value="Urease, subunit C, domain 1"/>
    <property type="match status" value="1"/>
</dbReference>
<protein>
    <submittedName>
        <fullName evidence="6">Dihydroorotase, multifunctional complex type domain protein</fullName>
        <ecNumber evidence="6">3.5.2.3</ecNumber>
    </submittedName>
</protein>
<dbReference type="CDD" id="cd01318">
    <property type="entry name" value="DHOase_IIb"/>
    <property type="match status" value="1"/>
</dbReference>
<comment type="function">
    <text evidence="2">Catalyzes the reversible cyclization of carbamoyl aspartate to dihydroorotate.</text>
</comment>
<comment type="similarity">
    <text evidence="3">Belongs to the metallo-dependent hydrolases superfamily. DHOase family. Class I DHOase subfamily.</text>
</comment>
<dbReference type="InterPro" id="IPR011059">
    <property type="entry name" value="Metal-dep_hydrolase_composite"/>
</dbReference>
<dbReference type="PANTHER" id="PTHR43668">
    <property type="entry name" value="ALLANTOINASE"/>
    <property type="match status" value="1"/>
</dbReference>
<dbReference type="InterPro" id="IPR032466">
    <property type="entry name" value="Metal_Hydrolase"/>
</dbReference>
<dbReference type="GO" id="GO:0004038">
    <property type="term" value="F:allantoinase activity"/>
    <property type="evidence" value="ECO:0007669"/>
    <property type="project" value="TreeGrafter"/>
</dbReference>
<dbReference type="RefSeq" id="WP_017376043.1">
    <property type="nucleotide sequence ID" value="NZ_CP012508.1"/>
</dbReference>
<dbReference type="OrthoDB" id="5687299at2"/>
<keyword evidence="5 6" id="KW-0378">Hydrolase</keyword>
<dbReference type="InterPro" id="IPR050138">
    <property type="entry name" value="DHOase/Allantoinase_Hydrolase"/>
</dbReference>
<comment type="cofactor">
    <cofactor evidence="1">
        <name>Zn(2+)</name>
        <dbReference type="ChEBI" id="CHEBI:29105"/>
    </cofactor>
</comment>
<dbReference type="PROSITE" id="PS00483">
    <property type="entry name" value="DIHYDROOROTASE_2"/>
    <property type="match status" value="1"/>
</dbReference>
<dbReference type="GO" id="GO:0006145">
    <property type="term" value="P:purine nucleobase catabolic process"/>
    <property type="evidence" value="ECO:0007669"/>
    <property type="project" value="TreeGrafter"/>
</dbReference>
<organism evidence="6 7">
    <name type="scientific">Piscirickettsia salmonis</name>
    <dbReference type="NCBI Taxonomy" id="1238"/>
    <lineage>
        <taxon>Bacteria</taxon>
        <taxon>Pseudomonadati</taxon>
        <taxon>Pseudomonadota</taxon>
        <taxon>Gammaproteobacteria</taxon>
        <taxon>Thiotrichales</taxon>
        <taxon>Piscirickettsiaceae</taxon>
        <taxon>Piscirickettsia</taxon>
    </lineage>
</organism>
<sequence length="444" mass="49844">MTTILITNATIINEGQKTEADLFIKNGRIEHIDSDLSHKPVKQVIDAKNKWLIPGMIDDQVHFREPGLTHKGEMRTESRAAAAGGITSVMEMPNVSPPTTTIQALRDKFNHAANRFSTNYSFYLGTTNDNLEQIKQLNPNEACGVKVFMGASTGNMLVDDPKILDALFKSCPTLLATHCENTPMILANEQKYREQFGEEVPIGCHSAIRSEAACYASSSLAVDLAKRHDTRLHVLHLTTAKELELFTQGNHNKKRITAEACVHHLFFNDNDYDTLGTLIKCNPAIKTENDRLSILNAINDDLIDVIATDHAPHTWQEKQNSYFNAPSGLPLVQHALLSLLEHQKRGIFSIETIVKKTSHAVADIYQIKERGYIREGYHADITLIDPNTPHEVSTDNILYKCAWSPFNGYKFNHSIMSTIINGKLVYHHGQFYEENVGVPLEFDR</sequence>
<dbReference type="AlphaFoldDB" id="A0A1L6TA80"/>
<keyword evidence="4" id="KW-0479">Metal-binding</keyword>
<accession>A0A1L6TA80</accession>
<reference evidence="6 7" key="1">
    <citation type="journal article" date="2014" name="Genome Announc.">
        <title>Comparative Genome Analysis of Two Isolates of the Fish Pathogen Piscirickettsia salmonis from Different Hosts Reveals Major Differences in Virulence-Associated Secretion Systems.</title>
        <authorList>
            <person name="Bohle H."/>
            <person name="Henriquez P."/>
            <person name="Grothusen H."/>
            <person name="Navas E."/>
            <person name="Sandoval A."/>
            <person name="Bustamante F."/>
            <person name="Bustos P."/>
            <person name="Mancilla M."/>
        </authorList>
    </citation>
    <scope>NUCLEOTIDE SEQUENCE [LARGE SCALE GENOMIC DNA]</scope>
    <source>
        <strain evidence="7">B1-32597</strain>
    </source>
</reference>
<dbReference type="EMBL" id="CP012508">
    <property type="protein sequence ID" value="ALB22151.1"/>
    <property type="molecule type" value="Genomic_DNA"/>
</dbReference>
<name>A0A1L6TA80_PISSA</name>
<evidence type="ECO:0000256" key="3">
    <source>
        <dbReference type="ARBA" id="ARBA00010286"/>
    </source>
</evidence>
<dbReference type="GO" id="GO:0046872">
    <property type="term" value="F:metal ion binding"/>
    <property type="evidence" value="ECO:0007669"/>
    <property type="project" value="UniProtKB-KW"/>
</dbReference>
<dbReference type="NCBIfam" id="TIGR00857">
    <property type="entry name" value="pyrC_multi"/>
    <property type="match status" value="1"/>
</dbReference>
<dbReference type="NCBIfam" id="NF006688">
    <property type="entry name" value="PRK09236.1"/>
    <property type="match status" value="1"/>
</dbReference>
<evidence type="ECO:0000256" key="2">
    <source>
        <dbReference type="ARBA" id="ARBA00002368"/>
    </source>
</evidence>
<dbReference type="SUPFAM" id="SSF51556">
    <property type="entry name" value="Metallo-dependent hydrolases"/>
    <property type="match status" value="1"/>
</dbReference>
<dbReference type="InterPro" id="IPR006680">
    <property type="entry name" value="Amidohydro-rel"/>
</dbReference>
<dbReference type="PANTHER" id="PTHR43668:SF4">
    <property type="entry name" value="ALLANTOINASE"/>
    <property type="match status" value="1"/>
</dbReference>
<dbReference type="Gene3D" id="3.20.20.140">
    <property type="entry name" value="Metal-dependent hydrolases"/>
    <property type="match status" value="1"/>
</dbReference>
<dbReference type="Proteomes" id="UP000029558">
    <property type="component" value="Chromosome"/>
</dbReference>
<evidence type="ECO:0000313" key="6">
    <source>
        <dbReference type="EMBL" id="ALB22151.1"/>
    </source>
</evidence>
<dbReference type="SUPFAM" id="SSF51338">
    <property type="entry name" value="Composite domain of metallo-dependent hydrolases"/>
    <property type="match status" value="1"/>
</dbReference>
<dbReference type="GO" id="GO:0005737">
    <property type="term" value="C:cytoplasm"/>
    <property type="evidence" value="ECO:0007669"/>
    <property type="project" value="TreeGrafter"/>
</dbReference>
<gene>
    <name evidence="6" type="ORF">KU39_968</name>
</gene>
<dbReference type="GO" id="GO:0004151">
    <property type="term" value="F:dihydroorotase activity"/>
    <property type="evidence" value="ECO:0007669"/>
    <property type="project" value="UniProtKB-EC"/>
</dbReference>
<dbReference type="InterPro" id="IPR002195">
    <property type="entry name" value="Dihydroorotase_CS"/>
</dbReference>
<evidence type="ECO:0000256" key="4">
    <source>
        <dbReference type="ARBA" id="ARBA00022723"/>
    </source>
</evidence>
<evidence type="ECO:0000256" key="1">
    <source>
        <dbReference type="ARBA" id="ARBA00001947"/>
    </source>
</evidence>
<evidence type="ECO:0000256" key="5">
    <source>
        <dbReference type="ARBA" id="ARBA00022801"/>
    </source>
</evidence>
<evidence type="ECO:0000313" key="7">
    <source>
        <dbReference type="Proteomes" id="UP000029558"/>
    </source>
</evidence>
<proteinExistence type="inferred from homology"/>
<dbReference type="Pfam" id="PF01979">
    <property type="entry name" value="Amidohydro_1"/>
    <property type="match status" value="1"/>
</dbReference>